<dbReference type="InterPro" id="IPR015947">
    <property type="entry name" value="PUA-like_sf"/>
</dbReference>
<dbReference type="SMART" id="SM00382">
    <property type="entry name" value="AAA"/>
    <property type="match status" value="1"/>
</dbReference>
<evidence type="ECO:0000256" key="7">
    <source>
        <dbReference type="ARBA" id="ARBA00023140"/>
    </source>
</evidence>
<feature type="binding site" evidence="8 11">
    <location>
        <begin position="375"/>
        <end position="382"/>
    </location>
    <ligand>
        <name>ATP</name>
        <dbReference type="ChEBI" id="CHEBI:30616"/>
    </ligand>
</feature>
<keyword evidence="17" id="KW-1185">Reference proteome</keyword>
<comment type="subcellular location">
    <subcellularLocation>
        <location evidence="1 8">Peroxisome matrix</location>
    </subcellularLocation>
</comment>
<evidence type="ECO:0000256" key="9">
    <source>
        <dbReference type="PIRNR" id="PIRNR001174"/>
    </source>
</evidence>
<keyword evidence="3 8" id="KW-0547">Nucleotide-binding</keyword>
<dbReference type="InterPro" id="IPR003111">
    <property type="entry name" value="Lon_prtase_N"/>
</dbReference>
<dbReference type="EC" id="3.4.21.-" evidence="8"/>
<dbReference type="NCBIfam" id="TIGR00763">
    <property type="entry name" value="lon"/>
    <property type="match status" value="1"/>
</dbReference>
<dbReference type="PROSITE" id="PS51787">
    <property type="entry name" value="LON_N"/>
    <property type="match status" value="1"/>
</dbReference>
<dbReference type="GO" id="GO:0016485">
    <property type="term" value="P:protein processing"/>
    <property type="evidence" value="ECO:0007669"/>
    <property type="project" value="UniProtKB-UniRule"/>
</dbReference>
<name>A0AAR2JG44_PYGNA</name>
<dbReference type="GeneTree" id="ENSGT00530000063553"/>
<dbReference type="InterPro" id="IPR046336">
    <property type="entry name" value="Lon_prtase_N_sf"/>
</dbReference>
<evidence type="ECO:0000256" key="5">
    <source>
        <dbReference type="ARBA" id="ARBA00022825"/>
    </source>
</evidence>
<keyword evidence="5 8" id="KW-0720">Serine protease</keyword>
<dbReference type="SMART" id="SM00464">
    <property type="entry name" value="LON"/>
    <property type="match status" value="1"/>
</dbReference>
<evidence type="ECO:0000256" key="12">
    <source>
        <dbReference type="PROSITE-ProRule" id="PRU01122"/>
    </source>
</evidence>
<dbReference type="AlphaFoldDB" id="A0AAR2JG44"/>
<evidence type="ECO:0000259" key="14">
    <source>
        <dbReference type="PROSITE" id="PS51786"/>
    </source>
</evidence>
<proteinExistence type="inferred from homology"/>
<evidence type="ECO:0000256" key="6">
    <source>
        <dbReference type="ARBA" id="ARBA00022840"/>
    </source>
</evidence>
<dbReference type="GO" id="GO:0016558">
    <property type="term" value="P:protein import into peroxisome matrix"/>
    <property type="evidence" value="ECO:0007669"/>
    <property type="project" value="UniProtKB-UniRule"/>
</dbReference>
<dbReference type="SUPFAM" id="SSF54211">
    <property type="entry name" value="Ribosomal protein S5 domain 2-like"/>
    <property type="match status" value="1"/>
</dbReference>
<evidence type="ECO:0000256" key="4">
    <source>
        <dbReference type="ARBA" id="ARBA00022801"/>
    </source>
</evidence>
<dbReference type="GO" id="GO:0006515">
    <property type="term" value="P:protein quality control for misfolded or incompletely synthesized proteins"/>
    <property type="evidence" value="ECO:0007669"/>
    <property type="project" value="UniProtKB-UniRule"/>
</dbReference>
<dbReference type="PANTHER" id="PTHR10046">
    <property type="entry name" value="ATP DEPENDENT LON PROTEASE FAMILY MEMBER"/>
    <property type="match status" value="1"/>
</dbReference>
<dbReference type="GO" id="GO:0016887">
    <property type="term" value="F:ATP hydrolysis activity"/>
    <property type="evidence" value="ECO:0007669"/>
    <property type="project" value="UniProtKB-UniRule"/>
</dbReference>
<evidence type="ECO:0000313" key="16">
    <source>
        <dbReference type="Ensembl" id="ENSPNAP00000049184.1"/>
    </source>
</evidence>
<dbReference type="SUPFAM" id="SSF88697">
    <property type="entry name" value="PUA domain-like"/>
    <property type="match status" value="1"/>
</dbReference>
<dbReference type="CDD" id="cd19500">
    <property type="entry name" value="RecA-like_Lon"/>
    <property type="match status" value="1"/>
</dbReference>
<dbReference type="InterPro" id="IPR008269">
    <property type="entry name" value="Lon_proteolytic"/>
</dbReference>
<dbReference type="InterPro" id="IPR027501">
    <property type="entry name" value="Lonp2_euk"/>
</dbReference>
<dbReference type="FunFam" id="3.30.230.10:FF:000019">
    <property type="entry name" value="Lon protease homolog 2, peroxisomal"/>
    <property type="match status" value="1"/>
</dbReference>
<protein>
    <recommendedName>
        <fullName evidence="8">Lon protease homolog 2, peroxisomal</fullName>
        <ecNumber evidence="8">3.4.21.-</ecNumber>
    </recommendedName>
</protein>
<reference evidence="16 17" key="1">
    <citation type="submission" date="2020-10" db="EMBL/GenBank/DDBJ databases">
        <title>Pygocentrus nattereri (red-bellied piranha) genome, fPygNat1, primary haplotype.</title>
        <authorList>
            <person name="Myers G."/>
            <person name="Meyer A."/>
            <person name="Karagic N."/>
            <person name="Pippel M."/>
            <person name="Winkler S."/>
            <person name="Tracey A."/>
            <person name="Wood J."/>
            <person name="Formenti G."/>
            <person name="Howe K."/>
            <person name="Fedrigo O."/>
            <person name="Jarvis E.D."/>
        </authorList>
    </citation>
    <scope>NUCLEOTIDE SEQUENCE [LARGE SCALE GENOMIC DNA]</scope>
</reference>
<dbReference type="Gene3D" id="3.40.50.300">
    <property type="entry name" value="P-loop containing nucleotide triphosphate hydrolases"/>
    <property type="match status" value="1"/>
</dbReference>
<evidence type="ECO:0000256" key="3">
    <source>
        <dbReference type="ARBA" id="ARBA00022741"/>
    </source>
</evidence>
<feature type="active site" evidence="8 10">
    <location>
        <position position="779"/>
    </location>
</feature>
<accession>A0AAR2JG44</accession>
<evidence type="ECO:0000259" key="15">
    <source>
        <dbReference type="PROSITE" id="PS51787"/>
    </source>
</evidence>
<dbReference type="Gene3D" id="3.30.230.10">
    <property type="match status" value="1"/>
</dbReference>
<feature type="short sequence motif" description="Microbody targeting signal" evidence="8">
    <location>
        <begin position="844"/>
        <end position="846"/>
    </location>
</feature>
<dbReference type="FunFam" id="2.30.130.40:FF:000003">
    <property type="entry name" value="Lon protease homolog 2, peroxisomal"/>
    <property type="match status" value="1"/>
</dbReference>
<feature type="domain" description="Lon N-terminal" evidence="15">
    <location>
        <begin position="13"/>
        <end position="222"/>
    </location>
</feature>
<keyword evidence="4 8" id="KW-0378">Hydrolase</keyword>
<dbReference type="FunFam" id="1.20.5.5270:FF:000003">
    <property type="entry name" value="Lon protease homolog 2, peroxisomal"/>
    <property type="match status" value="1"/>
</dbReference>
<dbReference type="Ensembl" id="ENSPNAT00000054825.1">
    <property type="protein sequence ID" value="ENSPNAP00000049184.1"/>
    <property type="gene ID" value="ENSPNAG00000015490.2"/>
</dbReference>
<gene>
    <name evidence="8 16" type="primary">LONP2</name>
</gene>
<keyword evidence="6 8" id="KW-0067">ATP-binding</keyword>
<evidence type="ECO:0000256" key="10">
    <source>
        <dbReference type="PIRSR" id="PIRSR001174-1"/>
    </source>
</evidence>
<dbReference type="InterPro" id="IPR003593">
    <property type="entry name" value="AAA+_ATPase"/>
</dbReference>
<organism evidence="16 17">
    <name type="scientific">Pygocentrus nattereri</name>
    <name type="common">Red-bellied piranha</name>
    <dbReference type="NCBI Taxonomy" id="42514"/>
    <lineage>
        <taxon>Eukaryota</taxon>
        <taxon>Metazoa</taxon>
        <taxon>Chordata</taxon>
        <taxon>Craniata</taxon>
        <taxon>Vertebrata</taxon>
        <taxon>Euteleostomi</taxon>
        <taxon>Actinopterygii</taxon>
        <taxon>Neopterygii</taxon>
        <taxon>Teleostei</taxon>
        <taxon>Ostariophysi</taxon>
        <taxon>Characiformes</taxon>
        <taxon>Characoidei</taxon>
        <taxon>Pygocentrus</taxon>
    </lineage>
</organism>
<dbReference type="SUPFAM" id="SSF52540">
    <property type="entry name" value="P-loop containing nucleoside triphosphate hydrolases"/>
    <property type="match status" value="1"/>
</dbReference>
<dbReference type="FunFam" id="3.40.50.300:FF:000382">
    <property type="entry name" value="Lon protease homolog 2, peroxisomal"/>
    <property type="match status" value="1"/>
</dbReference>
<dbReference type="Gene3D" id="1.10.8.60">
    <property type="match status" value="1"/>
</dbReference>
<reference evidence="16" key="2">
    <citation type="submission" date="2025-08" db="UniProtKB">
        <authorList>
            <consortium name="Ensembl"/>
        </authorList>
    </citation>
    <scope>IDENTIFICATION</scope>
</reference>
<dbReference type="Pfam" id="PF05362">
    <property type="entry name" value="Lon_C"/>
    <property type="match status" value="1"/>
</dbReference>
<reference evidence="16" key="3">
    <citation type="submission" date="2025-09" db="UniProtKB">
        <authorList>
            <consortium name="Ensembl"/>
        </authorList>
    </citation>
    <scope>IDENTIFICATION</scope>
</reference>
<sequence length="846" mass="93115">MSSSGGIQIPSRLPLLLTHEGVLLPGSTTRFSVDSARNMQLVKSRLLKGTSLKSTMIGVIPNTKDPEHDSDELPSLHSIGTAGLAVQVVGSNWPKPHYTLLITGLCRFRVSHLLRERPFPVAMVEQLDRLEQYTEGGQLDGELGELSQRFYQAAVQLVGMLDMSVPVVAKLRRLLDSLPRETLPDVLASMIRTSNLEKLQVLDAVDLEERFKKTLPMLTRQIEGLKLLQKTRKLRPDDDKRVLAMRKGGVFPGRQFSLEEDAEDEDGDDMAMLERKVKEAGMPEPALRVCLKELKRLKKMPQSMPEYALTRNYLELMVELPWSKSTTDCLDIRAARVLLDNDHYALEKLKRRVLEYLAVRQLKSALKGPILCFVGPPGVGKTSVGRSIARTLGREFHRIALGGVCDQSDIRGHRRTYVGSMPGRIINGLKMVGVNNPVFLLDEVDKLGKSLQGDPAAALLEVLDPEQNHSFTDHYLNVAFDLSQVLFIATANTTATIPPALLDRMEVLQVPGYTQEEKVEIAHRHLIPHQLEQHGLTPQQLQIPQDTTQEIISKYTREAGVRSLERKIGAICRAVAVKVAEGHKLSRTDSAGNALQEHFIREQEGKAEDSDMTAPPEMPIVIDQVALKDILGPQIFEMEVSERLTLPGVAIGLAWTPLGGEIMFVEASRMEGEGQLTLTGQLGDVMKESAHLAITWLRSNAKTYQLTNIAGCADPLEGNDIHLHFPAGAVTKDGPSAGVTIVTCLASLFSGRLVRSDVAMTGEITLRGLVLPVGGIKDKVLAAHRAGLKRIILPKRNEKDLEEIPSHIRAELDFVTASTLDEVLNAAFDGGFPAATVTHSQIASKL</sequence>
<dbReference type="PIRSF" id="PIRSF001174">
    <property type="entry name" value="Lon_proteas"/>
    <property type="match status" value="1"/>
</dbReference>
<dbReference type="PRINTS" id="PR00830">
    <property type="entry name" value="ENDOLAPTASE"/>
</dbReference>
<dbReference type="InterPro" id="IPR008268">
    <property type="entry name" value="Peptidase_S16_AS"/>
</dbReference>
<dbReference type="PROSITE" id="PS51786">
    <property type="entry name" value="LON_PROTEOLYTIC"/>
    <property type="match status" value="1"/>
</dbReference>
<dbReference type="Pfam" id="PF00004">
    <property type="entry name" value="AAA"/>
    <property type="match status" value="1"/>
</dbReference>
<dbReference type="Pfam" id="PF02190">
    <property type="entry name" value="LON_substr_bdg"/>
    <property type="match status" value="1"/>
</dbReference>
<evidence type="ECO:0000256" key="2">
    <source>
        <dbReference type="ARBA" id="ARBA00022670"/>
    </source>
</evidence>
<dbReference type="InterPro" id="IPR003959">
    <property type="entry name" value="ATPase_AAA_core"/>
</dbReference>
<dbReference type="InterPro" id="IPR004815">
    <property type="entry name" value="Lon_bac/euk-typ"/>
</dbReference>
<dbReference type="InterPro" id="IPR020568">
    <property type="entry name" value="Ribosomal_Su5_D2-typ_SF"/>
</dbReference>
<feature type="active site" evidence="8 10">
    <location>
        <position position="736"/>
    </location>
</feature>
<evidence type="ECO:0000256" key="8">
    <source>
        <dbReference type="HAMAP-Rule" id="MF_03121"/>
    </source>
</evidence>
<dbReference type="InterPro" id="IPR054594">
    <property type="entry name" value="Lon_lid"/>
</dbReference>
<comment type="function">
    <text evidence="8">ATP-dependent serine protease that mediates the selective degradation of misfolded and unassembled polypeptides in the peroxisomal matrix. Necessary for type 2 peroxisome targeting signal (PTS2)-containing protein processing and facilitates peroxisome matrix protein import.</text>
</comment>
<evidence type="ECO:0000256" key="11">
    <source>
        <dbReference type="PIRSR" id="PIRSR001174-2"/>
    </source>
</evidence>
<dbReference type="GO" id="GO:0004176">
    <property type="term" value="F:ATP-dependent peptidase activity"/>
    <property type="evidence" value="ECO:0007669"/>
    <property type="project" value="UniProtKB-UniRule"/>
</dbReference>
<dbReference type="InterPro" id="IPR027065">
    <property type="entry name" value="Lon_Prtase"/>
</dbReference>
<keyword evidence="2 8" id="KW-0645">Protease</keyword>
<dbReference type="GO" id="GO:0005524">
    <property type="term" value="F:ATP binding"/>
    <property type="evidence" value="ECO:0007669"/>
    <property type="project" value="UniProtKB-UniRule"/>
</dbReference>
<dbReference type="GO" id="GO:0005782">
    <property type="term" value="C:peroxisomal matrix"/>
    <property type="evidence" value="ECO:0007669"/>
    <property type="project" value="UniProtKB-SubCell"/>
</dbReference>
<evidence type="ECO:0000256" key="13">
    <source>
        <dbReference type="RuleBase" id="RU000591"/>
    </source>
</evidence>
<dbReference type="Gene3D" id="1.20.5.5270">
    <property type="match status" value="1"/>
</dbReference>
<evidence type="ECO:0000313" key="17">
    <source>
        <dbReference type="Proteomes" id="UP001501920"/>
    </source>
</evidence>
<dbReference type="InterPro" id="IPR027417">
    <property type="entry name" value="P-loop_NTPase"/>
</dbReference>
<dbReference type="Pfam" id="PF22667">
    <property type="entry name" value="Lon_lid"/>
    <property type="match status" value="1"/>
</dbReference>
<comment type="similarity">
    <text evidence="8 9 12 13">Belongs to the peptidase S16 family.</text>
</comment>
<dbReference type="Proteomes" id="UP001501920">
    <property type="component" value="Chromosome 7"/>
</dbReference>
<dbReference type="GO" id="GO:0004252">
    <property type="term" value="F:serine-type endopeptidase activity"/>
    <property type="evidence" value="ECO:0007669"/>
    <property type="project" value="UniProtKB-UniRule"/>
</dbReference>
<feature type="domain" description="Lon proteolytic" evidence="14">
    <location>
        <begin position="644"/>
        <end position="830"/>
    </location>
</feature>
<dbReference type="PROSITE" id="PS01046">
    <property type="entry name" value="LON_SER"/>
    <property type="match status" value="1"/>
</dbReference>
<dbReference type="InterPro" id="IPR014721">
    <property type="entry name" value="Ribsml_uS5_D2-typ_fold_subgr"/>
</dbReference>
<dbReference type="Gene3D" id="1.20.58.1480">
    <property type="match status" value="1"/>
</dbReference>
<dbReference type="FunFam" id="1.10.8.60:FF:000207">
    <property type="entry name" value="Lon protease homolog 2, peroxisomal"/>
    <property type="match status" value="1"/>
</dbReference>
<evidence type="ECO:0000256" key="1">
    <source>
        <dbReference type="ARBA" id="ARBA00004253"/>
    </source>
</evidence>
<dbReference type="HAMAP" id="MF_03121">
    <property type="entry name" value="lonp2_euk"/>
    <property type="match status" value="1"/>
</dbReference>
<dbReference type="Gene3D" id="2.30.130.40">
    <property type="entry name" value="LON domain-like"/>
    <property type="match status" value="1"/>
</dbReference>
<keyword evidence="7 8" id="KW-0576">Peroxisome</keyword>